<evidence type="ECO:0000313" key="3">
    <source>
        <dbReference type="Proteomes" id="UP001157109"/>
    </source>
</evidence>
<protein>
    <recommendedName>
        <fullName evidence="4">PIG-L family deacetylase</fullName>
    </recommendedName>
</protein>
<reference evidence="3" key="1">
    <citation type="journal article" date="2019" name="Int. J. Syst. Evol. Microbiol.">
        <title>The Global Catalogue of Microorganisms (GCM) 10K type strain sequencing project: providing services to taxonomists for standard genome sequencing and annotation.</title>
        <authorList>
            <consortium name="The Broad Institute Genomics Platform"/>
            <consortium name="The Broad Institute Genome Sequencing Center for Infectious Disease"/>
            <person name="Wu L."/>
            <person name="Ma J."/>
        </authorList>
    </citation>
    <scope>NUCLEOTIDE SEQUENCE [LARGE SCALE GENOMIC DNA]</scope>
    <source>
        <strain evidence="3">NBRC 105830</strain>
    </source>
</reference>
<dbReference type="EMBL" id="BSUJ01000001">
    <property type="protein sequence ID" value="GMA18720.1"/>
    <property type="molecule type" value="Genomic_DNA"/>
</dbReference>
<dbReference type="Proteomes" id="UP001157109">
    <property type="component" value="Unassembled WGS sequence"/>
</dbReference>
<proteinExistence type="predicted"/>
<evidence type="ECO:0008006" key="4">
    <source>
        <dbReference type="Google" id="ProtNLM"/>
    </source>
</evidence>
<evidence type="ECO:0000256" key="1">
    <source>
        <dbReference type="SAM" id="MobiDB-lite"/>
    </source>
</evidence>
<keyword evidence="3" id="KW-1185">Reference proteome</keyword>
<evidence type="ECO:0000313" key="2">
    <source>
        <dbReference type="EMBL" id="GMA18720.1"/>
    </source>
</evidence>
<dbReference type="RefSeq" id="WP_284283777.1">
    <property type="nucleotide sequence ID" value="NZ_BSUJ01000001.1"/>
</dbReference>
<comment type="caution">
    <text evidence="2">The sequence shown here is derived from an EMBL/GenBank/DDBJ whole genome shotgun (WGS) entry which is preliminary data.</text>
</comment>
<name>A0ABQ6HM81_9MICO</name>
<dbReference type="InterPro" id="IPR024078">
    <property type="entry name" value="LmbE-like_dom_sf"/>
</dbReference>
<organism evidence="2 3">
    <name type="scientific">Arsenicicoccus piscis</name>
    <dbReference type="NCBI Taxonomy" id="673954"/>
    <lineage>
        <taxon>Bacteria</taxon>
        <taxon>Bacillati</taxon>
        <taxon>Actinomycetota</taxon>
        <taxon>Actinomycetes</taxon>
        <taxon>Micrococcales</taxon>
        <taxon>Intrasporangiaceae</taxon>
        <taxon>Arsenicicoccus</taxon>
    </lineage>
</organism>
<accession>A0ABQ6HM81</accession>
<sequence>MAAQTAREVLTSRRPVLAISPHLDDVVLSAEAFVGRPDGPHGPDGPDATGAIDVLTVCTGRPAVAESQPWDEQAGFADSDEAMTARLLEDELAFAGTPHRRHRLDLLDSQYVPGERSPGDSERLARWVEDWVAAHPDALVLLPAGAGAAVPPAAATSGESAPEVQPQAQQHPTPTLVDRLVATARRGARVAGRVAGRVGRRVAGKAARTAERVVLRQPTPSWGPSANGDHVWVRDTVATALLGSPHEGCAWRSTRRCRIASAGAATRA</sequence>
<dbReference type="Gene3D" id="3.40.50.10320">
    <property type="entry name" value="LmbE-like"/>
    <property type="match status" value="1"/>
</dbReference>
<gene>
    <name evidence="2" type="ORF">GCM10025862_07410</name>
</gene>
<feature type="region of interest" description="Disordered" evidence="1">
    <location>
        <begin position="149"/>
        <end position="172"/>
    </location>
</feature>